<dbReference type="EMBL" id="MLFT02000012">
    <property type="protein sequence ID" value="PHT32777.1"/>
    <property type="molecule type" value="Genomic_DNA"/>
</dbReference>
<dbReference type="Pfam" id="PF14299">
    <property type="entry name" value="PP2"/>
    <property type="match status" value="2"/>
</dbReference>
<proteinExistence type="predicted"/>
<dbReference type="InterPro" id="IPR025886">
    <property type="entry name" value="PP2-like"/>
</dbReference>
<gene>
    <name evidence="1" type="ORF">CQW23_29114</name>
</gene>
<protein>
    <recommendedName>
        <fullName evidence="3">F-box protein</fullName>
    </recommendedName>
</protein>
<dbReference type="AlphaFoldDB" id="A0A2G2VII9"/>
<evidence type="ECO:0000313" key="1">
    <source>
        <dbReference type="EMBL" id="PHT32777.1"/>
    </source>
</evidence>
<dbReference type="PANTHER" id="PTHR32278:SF116">
    <property type="entry name" value="F-BOX PROTEIN PP2-B10-LIKE"/>
    <property type="match status" value="1"/>
</dbReference>
<accession>A0A2G2VII9</accession>
<dbReference type="OrthoDB" id="1918565at2759"/>
<reference evidence="1 2" key="1">
    <citation type="journal article" date="2017" name="Genome Biol.">
        <title>New reference genome sequences of hot pepper reveal the massive evolution of plant disease-resistance genes by retroduplication.</title>
        <authorList>
            <person name="Kim S."/>
            <person name="Park J."/>
            <person name="Yeom S.I."/>
            <person name="Kim Y.M."/>
            <person name="Seo E."/>
            <person name="Kim K.T."/>
            <person name="Kim M.S."/>
            <person name="Lee J.M."/>
            <person name="Cheong K."/>
            <person name="Shin H.S."/>
            <person name="Kim S.B."/>
            <person name="Han K."/>
            <person name="Lee J."/>
            <person name="Park M."/>
            <person name="Lee H.A."/>
            <person name="Lee H.Y."/>
            <person name="Lee Y."/>
            <person name="Oh S."/>
            <person name="Lee J.H."/>
            <person name="Choi E."/>
            <person name="Choi E."/>
            <person name="Lee S.E."/>
            <person name="Jeon J."/>
            <person name="Kim H."/>
            <person name="Choi G."/>
            <person name="Song H."/>
            <person name="Lee J."/>
            <person name="Lee S.C."/>
            <person name="Kwon J.K."/>
            <person name="Lee H.Y."/>
            <person name="Koo N."/>
            <person name="Hong Y."/>
            <person name="Kim R.W."/>
            <person name="Kang W.H."/>
            <person name="Huh J.H."/>
            <person name="Kang B.C."/>
            <person name="Yang T.J."/>
            <person name="Lee Y.H."/>
            <person name="Bennetzen J.L."/>
            <person name="Choi D."/>
        </authorList>
    </citation>
    <scope>NUCLEOTIDE SEQUENCE [LARGE SCALE GENOMIC DNA]</scope>
    <source>
        <strain evidence="2">cv. PBC81</strain>
    </source>
</reference>
<comment type="caution">
    <text evidence="1">The sequence shown here is derived from an EMBL/GenBank/DDBJ whole genome shotgun (WGS) entry which is preliminary data.</text>
</comment>
<reference evidence="2" key="2">
    <citation type="journal article" date="2017" name="J. Anim. Genet.">
        <title>Multiple reference genome sequences of hot pepper reveal the massive evolution of plant disease resistance genes by retroduplication.</title>
        <authorList>
            <person name="Kim S."/>
            <person name="Park J."/>
            <person name="Yeom S.-I."/>
            <person name="Kim Y.-M."/>
            <person name="Seo E."/>
            <person name="Kim K.-T."/>
            <person name="Kim M.-S."/>
            <person name="Lee J.M."/>
            <person name="Cheong K."/>
            <person name="Shin H.-S."/>
            <person name="Kim S.-B."/>
            <person name="Han K."/>
            <person name="Lee J."/>
            <person name="Park M."/>
            <person name="Lee H.-A."/>
            <person name="Lee H.-Y."/>
            <person name="Lee Y."/>
            <person name="Oh S."/>
            <person name="Lee J.H."/>
            <person name="Choi E."/>
            <person name="Choi E."/>
            <person name="Lee S.E."/>
            <person name="Jeon J."/>
            <person name="Kim H."/>
            <person name="Choi G."/>
            <person name="Song H."/>
            <person name="Lee J."/>
            <person name="Lee S.-C."/>
            <person name="Kwon J.-K."/>
            <person name="Lee H.-Y."/>
            <person name="Koo N."/>
            <person name="Hong Y."/>
            <person name="Kim R.W."/>
            <person name="Kang W.-H."/>
            <person name="Huh J.H."/>
            <person name="Kang B.-C."/>
            <person name="Yang T.-J."/>
            <person name="Lee Y.-H."/>
            <person name="Bennetzen J.L."/>
            <person name="Choi D."/>
        </authorList>
    </citation>
    <scope>NUCLEOTIDE SEQUENCE [LARGE SCALE GENOMIC DNA]</scope>
    <source>
        <strain evidence="2">cv. PBC81</strain>
    </source>
</reference>
<dbReference type="STRING" id="33114.A0A2G2VII9"/>
<name>A0A2G2VII9_CAPBA</name>
<keyword evidence="2" id="KW-1185">Reference proteome</keyword>
<evidence type="ECO:0008006" key="3">
    <source>
        <dbReference type="Google" id="ProtNLM"/>
    </source>
</evidence>
<dbReference type="Proteomes" id="UP000224567">
    <property type="component" value="Unassembled WGS sequence"/>
</dbReference>
<sequence length="210" mass="24444">MSPSHRLTSWGFNSAAESDVIWNKFLPDDYEDVISRYVSPQIFPSKKELYFSLCDSPILIDGGKLSFSLDKKTGKKCFMISAREVAISWGGDTPWYWEWISHPDSRFVNHVSDQEAEQRVSVMSLVEKMVRRCKRNVKRPRKRSDGWMEVELGNFFNDSGEDGDIEARLMEISSFMEKVTLLFKELSLDQNEEEIVQSYNIAYVFSCYKQ</sequence>
<organism evidence="1 2">
    <name type="scientific">Capsicum baccatum</name>
    <name type="common">Peruvian pepper</name>
    <dbReference type="NCBI Taxonomy" id="33114"/>
    <lineage>
        <taxon>Eukaryota</taxon>
        <taxon>Viridiplantae</taxon>
        <taxon>Streptophyta</taxon>
        <taxon>Embryophyta</taxon>
        <taxon>Tracheophyta</taxon>
        <taxon>Spermatophyta</taxon>
        <taxon>Magnoliopsida</taxon>
        <taxon>eudicotyledons</taxon>
        <taxon>Gunneridae</taxon>
        <taxon>Pentapetalae</taxon>
        <taxon>asterids</taxon>
        <taxon>lamiids</taxon>
        <taxon>Solanales</taxon>
        <taxon>Solanaceae</taxon>
        <taxon>Solanoideae</taxon>
        <taxon>Capsiceae</taxon>
        <taxon>Capsicum</taxon>
    </lineage>
</organism>
<dbReference type="PANTHER" id="PTHR32278">
    <property type="entry name" value="F-BOX DOMAIN-CONTAINING PROTEIN"/>
    <property type="match status" value="1"/>
</dbReference>
<evidence type="ECO:0000313" key="2">
    <source>
        <dbReference type="Proteomes" id="UP000224567"/>
    </source>
</evidence>